<dbReference type="VEuPathDB" id="FungiDB:PV06_05359"/>
<protein>
    <recommendedName>
        <fullName evidence="2">Hemerythrin-like domain-containing protein</fullName>
    </recommendedName>
</protein>
<dbReference type="GeneID" id="27357433"/>
<dbReference type="HOGENOM" id="CLU_074846_1_1_1"/>
<evidence type="ECO:0000313" key="3">
    <source>
        <dbReference type="EMBL" id="KIW44345.1"/>
    </source>
</evidence>
<name>A0A0D2DP82_9EURO</name>
<sequence>MLAASDATVTSQHRQATSGLWYRYHHTITRQSHTEYRKQHIPSTMAESSTTTTTDEDPVLPPLSAADFRLFNRLAEEMEFYHGMFRSTWDQLYAGTAPGSRLKPSQLINLGLRFCQHLEGHHDIEEAHWFPVLGKKMPGFKARGFAKEQHKEMHKGLERLGPYLMECRSGDRELRREEVREIMDSFAKVLWSHLEEEVKELEAENMRRYWTKDEMRRFPF</sequence>
<evidence type="ECO:0000256" key="1">
    <source>
        <dbReference type="SAM" id="MobiDB-lite"/>
    </source>
</evidence>
<dbReference type="Proteomes" id="UP000053342">
    <property type="component" value="Unassembled WGS sequence"/>
</dbReference>
<dbReference type="InterPro" id="IPR053206">
    <property type="entry name" value="Dimeric_xanthone_biosynth"/>
</dbReference>
<reference evidence="3 4" key="1">
    <citation type="submission" date="2015-01" db="EMBL/GenBank/DDBJ databases">
        <title>The Genome Sequence of Exophiala oligosperma CBS72588.</title>
        <authorList>
            <consortium name="The Broad Institute Genomics Platform"/>
            <person name="Cuomo C."/>
            <person name="de Hoog S."/>
            <person name="Gorbushina A."/>
            <person name="Stielow B."/>
            <person name="Teixiera M."/>
            <person name="Abouelleil A."/>
            <person name="Chapman S.B."/>
            <person name="Priest M."/>
            <person name="Young S.K."/>
            <person name="Wortman J."/>
            <person name="Nusbaum C."/>
            <person name="Birren B."/>
        </authorList>
    </citation>
    <scope>NUCLEOTIDE SEQUENCE [LARGE SCALE GENOMIC DNA]</scope>
    <source>
        <strain evidence="3 4">CBS 72588</strain>
    </source>
</reference>
<feature type="domain" description="Hemerythrin-like" evidence="2">
    <location>
        <begin position="75"/>
        <end position="201"/>
    </location>
</feature>
<accession>A0A0D2DP82</accession>
<dbReference type="PANTHER" id="PTHR38048">
    <property type="entry name" value="EXPRESSED PROTEIN"/>
    <property type="match status" value="1"/>
</dbReference>
<dbReference type="EMBL" id="KN847335">
    <property type="protein sequence ID" value="KIW44345.1"/>
    <property type="molecule type" value="Genomic_DNA"/>
</dbReference>
<dbReference type="STRING" id="215243.A0A0D2DP82"/>
<gene>
    <name evidence="3" type="ORF">PV06_05359</name>
</gene>
<evidence type="ECO:0000313" key="4">
    <source>
        <dbReference type="Proteomes" id="UP000053342"/>
    </source>
</evidence>
<dbReference type="OrthoDB" id="10044044at2759"/>
<dbReference type="Pfam" id="PF01814">
    <property type="entry name" value="Hemerythrin"/>
    <property type="match status" value="1"/>
</dbReference>
<dbReference type="RefSeq" id="XP_016264561.1">
    <property type="nucleotide sequence ID" value="XM_016406355.1"/>
</dbReference>
<dbReference type="AlphaFoldDB" id="A0A0D2DP82"/>
<dbReference type="Gene3D" id="1.20.120.520">
    <property type="entry name" value="nmb1532 protein domain like"/>
    <property type="match status" value="1"/>
</dbReference>
<feature type="region of interest" description="Disordered" evidence="1">
    <location>
        <begin position="33"/>
        <end position="59"/>
    </location>
</feature>
<proteinExistence type="predicted"/>
<evidence type="ECO:0000259" key="2">
    <source>
        <dbReference type="Pfam" id="PF01814"/>
    </source>
</evidence>
<dbReference type="InterPro" id="IPR012312">
    <property type="entry name" value="Hemerythrin-like"/>
</dbReference>
<organism evidence="3 4">
    <name type="scientific">Exophiala oligosperma</name>
    <dbReference type="NCBI Taxonomy" id="215243"/>
    <lineage>
        <taxon>Eukaryota</taxon>
        <taxon>Fungi</taxon>
        <taxon>Dikarya</taxon>
        <taxon>Ascomycota</taxon>
        <taxon>Pezizomycotina</taxon>
        <taxon>Eurotiomycetes</taxon>
        <taxon>Chaetothyriomycetidae</taxon>
        <taxon>Chaetothyriales</taxon>
        <taxon>Herpotrichiellaceae</taxon>
        <taxon>Exophiala</taxon>
    </lineage>
</organism>
<dbReference type="PANTHER" id="PTHR38048:SF1">
    <property type="entry name" value="HEMERYTHRIN-LIKE DOMAIN-CONTAINING PROTEIN"/>
    <property type="match status" value="1"/>
</dbReference>
<keyword evidence="4" id="KW-1185">Reference proteome</keyword>